<feature type="domain" description="SSD" evidence="8">
    <location>
        <begin position="182"/>
        <end position="327"/>
    </location>
</feature>
<keyword evidence="5 7" id="KW-1133">Transmembrane helix</keyword>
<feature type="transmembrane region" description="Helical" evidence="7">
    <location>
        <begin position="540"/>
        <end position="561"/>
    </location>
</feature>
<dbReference type="Pfam" id="PF03176">
    <property type="entry name" value="MMPL"/>
    <property type="match status" value="2"/>
</dbReference>
<keyword evidence="10" id="KW-1185">Reference proteome</keyword>
<organism evidence="9 10">
    <name type="scientific">Pseudosporangium ferrugineum</name>
    <dbReference type="NCBI Taxonomy" id="439699"/>
    <lineage>
        <taxon>Bacteria</taxon>
        <taxon>Bacillati</taxon>
        <taxon>Actinomycetota</taxon>
        <taxon>Actinomycetes</taxon>
        <taxon>Micromonosporales</taxon>
        <taxon>Micromonosporaceae</taxon>
        <taxon>Pseudosporangium</taxon>
    </lineage>
</organism>
<evidence type="ECO:0000313" key="9">
    <source>
        <dbReference type="EMBL" id="PRY30785.1"/>
    </source>
</evidence>
<dbReference type="GO" id="GO:0005886">
    <property type="term" value="C:plasma membrane"/>
    <property type="evidence" value="ECO:0007669"/>
    <property type="project" value="UniProtKB-SubCell"/>
</dbReference>
<dbReference type="AlphaFoldDB" id="A0A2T0SBH9"/>
<evidence type="ECO:0000256" key="6">
    <source>
        <dbReference type="ARBA" id="ARBA00023136"/>
    </source>
</evidence>
<dbReference type="EMBL" id="PVZG01000004">
    <property type="protein sequence ID" value="PRY30785.1"/>
    <property type="molecule type" value="Genomic_DNA"/>
</dbReference>
<protein>
    <submittedName>
        <fullName evidence="9">RND superfamily putative drug exporter</fullName>
    </submittedName>
</protein>
<feature type="transmembrane region" description="Helical" evidence="7">
    <location>
        <begin position="358"/>
        <end position="377"/>
    </location>
</feature>
<evidence type="ECO:0000256" key="1">
    <source>
        <dbReference type="ARBA" id="ARBA00004651"/>
    </source>
</evidence>
<reference evidence="9 10" key="1">
    <citation type="submission" date="2018-03" db="EMBL/GenBank/DDBJ databases">
        <title>Genomic Encyclopedia of Archaeal and Bacterial Type Strains, Phase II (KMG-II): from individual species to whole genera.</title>
        <authorList>
            <person name="Goeker M."/>
        </authorList>
    </citation>
    <scope>NUCLEOTIDE SEQUENCE [LARGE SCALE GENOMIC DNA]</scope>
    <source>
        <strain evidence="9 10">DSM 45348</strain>
    </source>
</reference>
<sequence length="723" mass="74262">MASLLYRLGRFSFRRRRLTAGLWMLLLIALTFGSAGLSGPTNDALSIPGTESWRALDVVAEKFGTGTATAEAKVVFTVPGAGTLADPERRTAVRAAVAELRKAPQVTEVDDPYDTKKIAPDGRTGYASVSYRVPETEVTEASRAALLAVGDSARRAGLGVEFSGDVIEEEESSSSAEGIGLLVAAVILMITFGSLVAAGLPVLTAVLGVAAGVLGISIATGFLELTSNTSALALMLGLAVGIDYALFILSRYRDELAAGHDGEEAAGRAVGTAGSAVVFAGLTVIIALIALTVVGIPFLAAMGIAAAGTVAIAVVISLSLLPALIGFAGRTVRPKARRATARTPFGERWARLVVRHRVPVMILAVAAAGVAALPALGLKLALPDAGSAPAASTQRKGYDQLAAAFGAGINGPLVILVEAPTGSAKTAGDAAQRIISGLDGVVVATPATANRANDTATLTVIPRGGPTSEDTKDLVHRIRAHQAGFTAANGGAALSVTGRAAVDIDVSEKITDALLPYLAVVVGLAFVLLMLVFRSILVPIKAALGFLLSVVASFGALVFVFQQGHLAGAIGLESAGPVVSFIPIFLVGILFGLAMDYEVFLVTRAREEFVRGAAPDDAIVSGMRHSARVVTAAALIMISVFAGFIFSTDTVIKSLGFALAFGVAFDAFLVRMTLVPAVLSLLGRSAWWLPGWLGRLLPHVDVEGSRLARPAAPATRVRAGVGS</sequence>
<comment type="caution">
    <text evidence="9">The sequence shown here is derived from an EMBL/GenBank/DDBJ whole genome shotgun (WGS) entry which is preliminary data.</text>
</comment>
<feature type="transmembrane region" description="Helical" evidence="7">
    <location>
        <begin position="658"/>
        <end position="682"/>
    </location>
</feature>
<keyword evidence="6 7" id="KW-0472">Membrane</keyword>
<dbReference type="OrthoDB" id="7051771at2"/>
<feature type="transmembrane region" description="Helical" evidence="7">
    <location>
        <begin position="205"/>
        <end position="223"/>
    </location>
</feature>
<feature type="transmembrane region" description="Helical" evidence="7">
    <location>
        <begin position="229"/>
        <end position="249"/>
    </location>
</feature>
<dbReference type="InterPro" id="IPR004869">
    <property type="entry name" value="MMPL_dom"/>
</dbReference>
<feature type="transmembrane region" description="Helical" evidence="7">
    <location>
        <begin position="581"/>
        <end position="602"/>
    </location>
</feature>
<dbReference type="PROSITE" id="PS50156">
    <property type="entry name" value="SSD"/>
    <property type="match status" value="1"/>
</dbReference>
<keyword evidence="3" id="KW-1003">Cell membrane</keyword>
<dbReference type="PANTHER" id="PTHR33406:SF11">
    <property type="entry name" value="MEMBRANE PROTEIN SCO6666-RELATED"/>
    <property type="match status" value="1"/>
</dbReference>
<dbReference type="InterPro" id="IPR050545">
    <property type="entry name" value="Mycobact_MmpL"/>
</dbReference>
<dbReference type="Proteomes" id="UP000239209">
    <property type="component" value="Unassembled WGS sequence"/>
</dbReference>
<evidence type="ECO:0000256" key="2">
    <source>
        <dbReference type="ARBA" id="ARBA00010157"/>
    </source>
</evidence>
<feature type="transmembrane region" description="Helical" evidence="7">
    <location>
        <begin position="629"/>
        <end position="646"/>
    </location>
</feature>
<evidence type="ECO:0000259" key="8">
    <source>
        <dbReference type="PROSITE" id="PS50156"/>
    </source>
</evidence>
<dbReference type="InterPro" id="IPR000731">
    <property type="entry name" value="SSD"/>
</dbReference>
<evidence type="ECO:0000256" key="5">
    <source>
        <dbReference type="ARBA" id="ARBA00022989"/>
    </source>
</evidence>
<evidence type="ECO:0000313" key="10">
    <source>
        <dbReference type="Proteomes" id="UP000239209"/>
    </source>
</evidence>
<dbReference type="PANTHER" id="PTHR33406">
    <property type="entry name" value="MEMBRANE PROTEIN MJ1562-RELATED"/>
    <property type="match status" value="1"/>
</dbReference>
<gene>
    <name evidence="9" type="ORF">CLV70_104337</name>
</gene>
<feature type="transmembrane region" description="Helical" evidence="7">
    <location>
        <begin position="179"/>
        <end position="198"/>
    </location>
</feature>
<comment type="similarity">
    <text evidence="2">Belongs to the resistance-nodulation-cell division (RND) (TC 2.A.6) family. MmpL subfamily.</text>
</comment>
<name>A0A2T0SBH9_9ACTN</name>
<dbReference type="Gene3D" id="1.20.1640.10">
    <property type="entry name" value="Multidrug efflux transporter AcrB transmembrane domain"/>
    <property type="match status" value="2"/>
</dbReference>
<feature type="transmembrane region" description="Helical" evidence="7">
    <location>
        <begin position="304"/>
        <end position="328"/>
    </location>
</feature>
<feature type="transmembrane region" description="Helical" evidence="7">
    <location>
        <begin position="514"/>
        <end position="533"/>
    </location>
</feature>
<dbReference type="SUPFAM" id="SSF82866">
    <property type="entry name" value="Multidrug efflux transporter AcrB transmembrane domain"/>
    <property type="match status" value="2"/>
</dbReference>
<proteinExistence type="inferred from homology"/>
<evidence type="ECO:0000256" key="4">
    <source>
        <dbReference type="ARBA" id="ARBA00022692"/>
    </source>
</evidence>
<evidence type="ECO:0000256" key="3">
    <source>
        <dbReference type="ARBA" id="ARBA00022475"/>
    </source>
</evidence>
<comment type="subcellular location">
    <subcellularLocation>
        <location evidence="1">Cell membrane</location>
        <topology evidence="1">Multi-pass membrane protein</topology>
    </subcellularLocation>
</comment>
<accession>A0A2T0SBH9</accession>
<dbReference type="RefSeq" id="WP_106126384.1">
    <property type="nucleotide sequence ID" value="NZ_PVZG01000004.1"/>
</dbReference>
<keyword evidence="4 7" id="KW-0812">Transmembrane</keyword>
<evidence type="ECO:0000256" key="7">
    <source>
        <dbReference type="SAM" id="Phobius"/>
    </source>
</evidence>
<feature type="transmembrane region" description="Helical" evidence="7">
    <location>
        <begin position="270"/>
        <end position="298"/>
    </location>
</feature>